<dbReference type="Gene3D" id="3.10.400.10">
    <property type="entry name" value="Sulfate adenylyltransferase"/>
    <property type="match status" value="1"/>
</dbReference>
<comment type="pathway">
    <text evidence="1">Sulfur metabolism.</text>
</comment>
<keyword evidence="2" id="KW-0808">Transferase</keyword>
<dbReference type="STRING" id="39947.A0A0P0W625"/>
<feature type="non-terminal residue" evidence="7">
    <location>
        <position position="198"/>
    </location>
</feature>
<dbReference type="PANTHER" id="PTHR11055">
    <property type="entry name" value="BIFUNCTIONAL 3'-PHOSPHOADENOSINE 5'-PHOSPHOSULFATE SYNTHASE"/>
    <property type="match status" value="1"/>
</dbReference>
<dbReference type="EMBL" id="AP014960">
    <property type="protein sequence ID" value="BAS87576.1"/>
    <property type="molecule type" value="Genomic_DNA"/>
</dbReference>
<keyword evidence="8" id="KW-1185">Reference proteome</keyword>
<dbReference type="eggNOG" id="KOG0636">
    <property type="taxonomic scope" value="Eukaryota"/>
</dbReference>
<dbReference type="InterPro" id="IPR025980">
    <property type="entry name" value="ATP-Sase_PUA-like_dom"/>
</dbReference>
<dbReference type="AlphaFoldDB" id="A0A0P0W625"/>
<keyword evidence="9 10" id="KW-1267">Proteomics identification</keyword>
<dbReference type="PANTHER" id="PTHR11055:SF37">
    <property type="entry name" value="ATP SULFURYLASE 2"/>
    <property type="match status" value="1"/>
</dbReference>
<reference evidence="7 8" key="2">
    <citation type="journal article" date="2013" name="Plant Cell Physiol.">
        <title>Rice Annotation Project Database (RAP-DB): an integrative and interactive database for rice genomics.</title>
        <authorList>
            <person name="Sakai H."/>
            <person name="Lee S.S."/>
            <person name="Tanaka T."/>
            <person name="Numa H."/>
            <person name="Kim J."/>
            <person name="Kawahara Y."/>
            <person name="Wakimoto H."/>
            <person name="Yang C.C."/>
            <person name="Iwamoto M."/>
            <person name="Abe T."/>
            <person name="Yamada Y."/>
            <person name="Muto A."/>
            <person name="Inokuchi H."/>
            <person name="Ikemura T."/>
            <person name="Matsumoto T."/>
            <person name="Sasaki T."/>
            <person name="Itoh T."/>
        </authorList>
    </citation>
    <scope>NUCLEOTIDE SEQUENCE [LARGE SCALE GENOMIC DNA]</scope>
    <source>
        <strain evidence="8">cv. Nipponbare</strain>
    </source>
</reference>
<dbReference type="Pfam" id="PF14306">
    <property type="entry name" value="PUA_2"/>
    <property type="match status" value="1"/>
</dbReference>
<protein>
    <submittedName>
        <fullName evidence="7">Os04g0111225 protein</fullName>
    </submittedName>
</protein>
<feature type="compositionally biased region" description="Pro residues" evidence="5">
    <location>
        <begin position="27"/>
        <end position="41"/>
    </location>
</feature>
<evidence type="ECO:0000313" key="8">
    <source>
        <dbReference type="Proteomes" id="UP000059680"/>
    </source>
</evidence>
<reference evidence="8" key="1">
    <citation type="journal article" date="2005" name="Nature">
        <title>The map-based sequence of the rice genome.</title>
        <authorList>
            <consortium name="International rice genome sequencing project (IRGSP)"/>
            <person name="Matsumoto T."/>
            <person name="Wu J."/>
            <person name="Kanamori H."/>
            <person name="Katayose Y."/>
            <person name="Fujisawa M."/>
            <person name="Namiki N."/>
            <person name="Mizuno H."/>
            <person name="Yamamoto K."/>
            <person name="Antonio B.A."/>
            <person name="Baba T."/>
            <person name="Sakata K."/>
            <person name="Nagamura Y."/>
            <person name="Aoki H."/>
            <person name="Arikawa K."/>
            <person name="Arita K."/>
            <person name="Bito T."/>
            <person name="Chiden Y."/>
            <person name="Fujitsuka N."/>
            <person name="Fukunaka R."/>
            <person name="Hamada M."/>
            <person name="Harada C."/>
            <person name="Hayashi A."/>
            <person name="Hijishita S."/>
            <person name="Honda M."/>
            <person name="Hosokawa S."/>
            <person name="Ichikawa Y."/>
            <person name="Idonuma A."/>
            <person name="Iijima M."/>
            <person name="Ikeda M."/>
            <person name="Ikeno M."/>
            <person name="Ito K."/>
            <person name="Ito S."/>
            <person name="Ito T."/>
            <person name="Ito Y."/>
            <person name="Ito Y."/>
            <person name="Iwabuchi A."/>
            <person name="Kamiya K."/>
            <person name="Karasawa W."/>
            <person name="Kurita K."/>
            <person name="Katagiri S."/>
            <person name="Kikuta A."/>
            <person name="Kobayashi H."/>
            <person name="Kobayashi N."/>
            <person name="Machita K."/>
            <person name="Maehara T."/>
            <person name="Masukawa M."/>
            <person name="Mizubayashi T."/>
            <person name="Mukai Y."/>
            <person name="Nagasaki H."/>
            <person name="Nagata Y."/>
            <person name="Naito S."/>
            <person name="Nakashima M."/>
            <person name="Nakama Y."/>
            <person name="Nakamichi Y."/>
            <person name="Nakamura M."/>
            <person name="Meguro A."/>
            <person name="Negishi M."/>
            <person name="Ohta I."/>
            <person name="Ohta T."/>
            <person name="Okamoto M."/>
            <person name="Ono N."/>
            <person name="Saji S."/>
            <person name="Sakaguchi M."/>
            <person name="Sakai K."/>
            <person name="Shibata M."/>
            <person name="Shimokawa T."/>
            <person name="Song J."/>
            <person name="Takazaki Y."/>
            <person name="Terasawa K."/>
            <person name="Tsugane M."/>
            <person name="Tsuji K."/>
            <person name="Ueda S."/>
            <person name="Waki K."/>
            <person name="Yamagata H."/>
            <person name="Yamamoto M."/>
            <person name="Yamamoto S."/>
            <person name="Yamane H."/>
            <person name="Yoshiki S."/>
            <person name="Yoshihara R."/>
            <person name="Yukawa K."/>
            <person name="Zhong H."/>
            <person name="Yano M."/>
            <person name="Yuan Q."/>
            <person name="Ouyang S."/>
            <person name="Liu J."/>
            <person name="Jones K.M."/>
            <person name="Gansberger K."/>
            <person name="Moffat K."/>
            <person name="Hill J."/>
            <person name="Bera J."/>
            <person name="Fadrosh D."/>
            <person name="Jin S."/>
            <person name="Johri S."/>
            <person name="Kim M."/>
            <person name="Overton L."/>
            <person name="Reardon M."/>
            <person name="Tsitrin T."/>
            <person name="Vuong H."/>
            <person name="Weaver B."/>
            <person name="Ciecko A."/>
            <person name="Tallon L."/>
            <person name="Jackson J."/>
            <person name="Pai G."/>
            <person name="Aken S.V."/>
            <person name="Utterback T."/>
            <person name="Reidmuller S."/>
            <person name="Feldblyum T."/>
            <person name="Hsiao J."/>
            <person name="Zismann V."/>
            <person name="Iobst S."/>
            <person name="de Vazeille A.R."/>
            <person name="Buell C.R."/>
            <person name="Ying K."/>
            <person name="Li Y."/>
            <person name="Lu T."/>
            <person name="Huang Y."/>
            <person name="Zhao Q."/>
            <person name="Feng Q."/>
            <person name="Zhang L."/>
            <person name="Zhu J."/>
            <person name="Weng Q."/>
            <person name="Mu J."/>
            <person name="Lu Y."/>
            <person name="Fan D."/>
            <person name="Liu Y."/>
            <person name="Guan J."/>
            <person name="Zhang Y."/>
            <person name="Yu S."/>
            <person name="Liu X."/>
            <person name="Zhang Y."/>
            <person name="Hong G."/>
            <person name="Han B."/>
            <person name="Choisne N."/>
            <person name="Demange N."/>
            <person name="Orjeda G."/>
            <person name="Samain S."/>
            <person name="Cattolico L."/>
            <person name="Pelletier E."/>
            <person name="Couloux A."/>
            <person name="Segurens B."/>
            <person name="Wincker P."/>
            <person name="D'Hont A."/>
            <person name="Scarpelli C."/>
            <person name="Weissenbach J."/>
            <person name="Salanoubat M."/>
            <person name="Quetier F."/>
            <person name="Yu Y."/>
            <person name="Kim H.R."/>
            <person name="Rambo T."/>
            <person name="Currie J."/>
            <person name="Collura K."/>
            <person name="Luo M."/>
            <person name="Yang T."/>
            <person name="Ammiraju J.S.S."/>
            <person name="Engler F."/>
            <person name="Soderlund C."/>
            <person name="Wing R.A."/>
            <person name="Palmer L.E."/>
            <person name="de la Bastide M."/>
            <person name="Spiegel L."/>
            <person name="Nascimento L."/>
            <person name="Zutavern T."/>
            <person name="O'Shaughnessy A."/>
            <person name="Dike S."/>
            <person name="Dedhia N."/>
            <person name="Preston R."/>
            <person name="Balija V."/>
            <person name="McCombie W.R."/>
            <person name="Chow T."/>
            <person name="Chen H."/>
            <person name="Chung M."/>
            <person name="Chen C."/>
            <person name="Shaw J."/>
            <person name="Wu H."/>
            <person name="Hsiao K."/>
            <person name="Chao Y."/>
            <person name="Chu M."/>
            <person name="Cheng C."/>
            <person name="Hour A."/>
            <person name="Lee P."/>
            <person name="Lin S."/>
            <person name="Lin Y."/>
            <person name="Liou J."/>
            <person name="Liu S."/>
            <person name="Hsing Y."/>
            <person name="Raghuvanshi S."/>
            <person name="Mohanty A."/>
            <person name="Bharti A.K."/>
            <person name="Gaur A."/>
            <person name="Gupta V."/>
            <person name="Kumar D."/>
            <person name="Ravi V."/>
            <person name="Vij S."/>
            <person name="Kapur A."/>
            <person name="Khurana P."/>
            <person name="Khurana P."/>
            <person name="Khurana J.P."/>
            <person name="Tyagi A.K."/>
            <person name="Gaikwad K."/>
            <person name="Singh A."/>
            <person name="Dalal V."/>
            <person name="Srivastava S."/>
            <person name="Dixit A."/>
            <person name="Pal A.K."/>
            <person name="Ghazi I.A."/>
            <person name="Yadav M."/>
            <person name="Pandit A."/>
            <person name="Bhargava A."/>
            <person name="Sureshbabu K."/>
            <person name="Batra K."/>
            <person name="Sharma T.R."/>
            <person name="Mohapatra T."/>
            <person name="Singh N.K."/>
            <person name="Messing J."/>
            <person name="Nelson A.B."/>
            <person name="Fuks G."/>
            <person name="Kavchok S."/>
            <person name="Keizer G."/>
            <person name="Linton E."/>
            <person name="Llaca V."/>
            <person name="Song R."/>
            <person name="Tanyolac B."/>
            <person name="Young S."/>
            <person name="Ho-Il K."/>
            <person name="Hahn J.H."/>
            <person name="Sangsakoo G."/>
            <person name="Vanavichit A."/>
            <person name="de Mattos Luiz.A.T."/>
            <person name="Zimmer P.D."/>
            <person name="Malone G."/>
            <person name="Dellagostin O."/>
            <person name="de Oliveira A.C."/>
            <person name="Bevan M."/>
            <person name="Bancroft I."/>
            <person name="Minx P."/>
            <person name="Cordum H."/>
            <person name="Wilson R."/>
            <person name="Cheng Z."/>
            <person name="Jin W."/>
            <person name="Jiang J."/>
            <person name="Leong S.A."/>
            <person name="Iwama H."/>
            <person name="Gojobori T."/>
            <person name="Itoh T."/>
            <person name="Niimura Y."/>
            <person name="Fujii Y."/>
            <person name="Habara T."/>
            <person name="Sakai H."/>
            <person name="Sato Y."/>
            <person name="Wilson G."/>
            <person name="Kumar K."/>
            <person name="McCouch S."/>
            <person name="Juretic N."/>
            <person name="Hoen D."/>
            <person name="Wright S."/>
            <person name="Bruskiewich R."/>
            <person name="Bureau T."/>
            <person name="Miyao A."/>
            <person name="Hirochika H."/>
            <person name="Nishikawa T."/>
            <person name="Kadowaki K."/>
            <person name="Sugiura M."/>
            <person name="Burr B."/>
            <person name="Sasaki T."/>
        </authorList>
    </citation>
    <scope>NUCLEOTIDE SEQUENCE [LARGE SCALE GENOMIC DNA]</scope>
    <source>
        <strain evidence="8">cv. Nipponbare</strain>
    </source>
</reference>
<evidence type="ECO:0000256" key="5">
    <source>
        <dbReference type="SAM" id="MobiDB-lite"/>
    </source>
</evidence>
<evidence type="ECO:0000313" key="7">
    <source>
        <dbReference type="EMBL" id="BAS87576.1"/>
    </source>
</evidence>
<dbReference type="InParanoid" id="A0A0P0W625"/>
<dbReference type="PaxDb" id="39947-A0A0P0W625"/>
<feature type="compositionally biased region" description="Low complexity" evidence="5">
    <location>
        <begin position="42"/>
        <end position="91"/>
    </location>
</feature>
<dbReference type="GO" id="GO:0005524">
    <property type="term" value="F:ATP binding"/>
    <property type="evidence" value="ECO:0007669"/>
    <property type="project" value="UniProtKB-KW"/>
</dbReference>
<feature type="domain" description="ATP-sulfurylase PUA-like" evidence="6">
    <location>
        <begin position="88"/>
        <end position="197"/>
    </location>
</feature>
<evidence type="ECO:0000259" key="6">
    <source>
        <dbReference type="Pfam" id="PF14306"/>
    </source>
</evidence>
<organism evidence="7 8">
    <name type="scientific">Oryza sativa subsp. japonica</name>
    <name type="common">Rice</name>
    <dbReference type="NCBI Taxonomy" id="39947"/>
    <lineage>
        <taxon>Eukaryota</taxon>
        <taxon>Viridiplantae</taxon>
        <taxon>Streptophyta</taxon>
        <taxon>Embryophyta</taxon>
        <taxon>Tracheophyta</taxon>
        <taxon>Spermatophyta</taxon>
        <taxon>Magnoliopsida</taxon>
        <taxon>Liliopsida</taxon>
        <taxon>Poales</taxon>
        <taxon>Poaceae</taxon>
        <taxon>BOP clade</taxon>
        <taxon>Oryzoideae</taxon>
        <taxon>Oryzeae</taxon>
        <taxon>Oryzinae</taxon>
        <taxon>Oryza</taxon>
        <taxon>Oryza sativa</taxon>
    </lineage>
</organism>
<reference evidence="7 8" key="3">
    <citation type="journal article" date="2013" name="Rice">
        <title>Improvement of the Oryza sativa Nipponbare reference genome using next generation sequence and optical map data.</title>
        <authorList>
            <person name="Kawahara Y."/>
            <person name="de la Bastide M."/>
            <person name="Hamilton J.P."/>
            <person name="Kanamori H."/>
            <person name="McCombie W.R."/>
            <person name="Ouyang S."/>
            <person name="Schwartz D.C."/>
            <person name="Tanaka T."/>
            <person name="Wu J."/>
            <person name="Zhou S."/>
            <person name="Childs K.L."/>
            <person name="Davidson R.M."/>
            <person name="Lin H."/>
            <person name="Quesada-Ocampo L."/>
            <person name="Vaillancourt B."/>
            <person name="Sakai H."/>
            <person name="Lee S.S."/>
            <person name="Kim J."/>
            <person name="Numa H."/>
            <person name="Itoh T."/>
            <person name="Buell C.R."/>
            <person name="Matsumoto T."/>
        </authorList>
    </citation>
    <scope>NUCLEOTIDE SEQUENCE [LARGE SCALE GENOMIC DNA]</scope>
    <source>
        <strain evidence="8">cv. Nipponbare</strain>
    </source>
</reference>
<gene>
    <name evidence="7" type="ordered locus">Os04g0111225</name>
    <name evidence="7" type="ORF">OSNPB_040111225</name>
</gene>
<dbReference type="SMR" id="A0A0P0W625"/>
<dbReference type="Gramene" id="Os04t0111225-00">
    <property type="protein sequence ID" value="Os04t0111225-00"/>
    <property type="gene ID" value="Os04g0111225"/>
</dbReference>
<evidence type="ECO:0007829" key="9">
    <source>
        <dbReference type="PeptideAtlas" id="A0A0P0W625"/>
    </source>
</evidence>
<feature type="non-terminal residue" evidence="7">
    <location>
        <position position="1"/>
    </location>
</feature>
<evidence type="ECO:0000256" key="3">
    <source>
        <dbReference type="ARBA" id="ARBA00022741"/>
    </source>
</evidence>
<evidence type="ECO:0000256" key="1">
    <source>
        <dbReference type="ARBA" id="ARBA00004678"/>
    </source>
</evidence>
<accession>A0A0P0W625</accession>
<dbReference type="SUPFAM" id="SSF88697">
    <property type="entry name" value="PUA domain-like"/>
    <property type="match status" value="1"/>
</dbReference>
<sequence>SVEHLARAHPWPPPPTSTFPTPSLPASTPPRPRASAPPPRSPTRASSPASASPRRARARATAAAPCPSPSGAPSSTRTGARSSTSWRRRGAAALRGEAEALPRVRLAPVDVEWAHVLAEGWASPLRGFMREHEYLQSLHFNCIRLPDGAGVVNMSLPIVLAIGDREKEEIGSSPDVALHGPDGAVLAILRRVEIYPHN</sequence>
<evidence type="ECO:0007829" key="10">
    <source>
        <dbReference type="ProteomicsDB" id="A0A0P0W625"/>
    </source>
</evidence>
<keyword evidence="4" id="KW-0067">ATP-binding</keyword>
<dbReference type="InterPro" id="IPR015947">
    <property type="entry name" value="PUA-like_sf"/>
</dbReference>
<dbReference type="Proteomes" id="UP000059680">
    <property type="component" value="Chromosome 4"/>
</dbReference>
<dbReference type="GO" id="GO:0016740">
    <property type="term" value="F:transferase activity"/>
    <property type="evidence" value="ECO:0007669"/>
    <property type="project" value="UniProtKB-KW"/>
</dbReference>
<evidence type="ECO:0000256" key="2">
    <source>
        <dbReference type="ARBA" id="ARBA00022679"/>
    </source>
</evidence>
<keyword evidence="3" id="KW-0547">Nucleotide-binding</keyword>
<feature type="region of interest" description="Disordered" evidence="5">
    <location>
        <begin position="1"/>
        <end position="91"/>
    </location>
</feature>
<proteinExistence type="evidence at protein level"/>
<evidence type="ECO:0000256" key="4">
    <source>
        <dbReference type="ARBA" id="ARBA00022840"/>
    </source>
</evidence>
<name>A0A0P0W625_ORYSJ</name>